<reference evidence="1" key="1">
    <citation type="journal article" date="2014" name="Front. Microbiol.">
        <title>High frequency of phylogenetically diverse reductive dehalogenase-homologous genes in deep subseafloor sedimentary metagenomes.</title>
        <authorList>
            <person name="Kawai M."/>
            <person name="Futagami T."/>
            <person name="Toyoda A."/>
            <person name="Takaki Y."/>
            <person name="Nishi S."/>
            <person name="Hori S."/>
            <person name="Arai W."/>
            <person name="Tsubouchi T."/>
            <person name="Morono Y."/>
            <person name="Uchiyama I."/>
            <person name="Ito T."/>
            <person name="Fujiyama A."/>
            <person name="Inagaki F."/>
            <person name="Takami H."/>
        </authorList>
    </citation>
    <scope>NUCLEOTIDE SEQUENCE</scope>
    <source>
        <strain evidence="1">Expedition CK06-06</strain>
    </source>
</reference>
<protein>
    <submittedName>
        <fullName evidence="1">Uncharacterized protein</fullName>
    </submittedName>
</protein>
<organism evidence="1">
    <name type="scientific">marine sediment metagenome</name>
    <dbReference type="NCBI Taxonomy" id="412755"/>
    <lineage>
        <taxon>unclassified sequences</taxon>
        <taxon>metagenomes</taxon>
        <taxon>ecological metagenomes</taxon>
    </lineage>
</organism>
<dbReference type="AlphaFoldDB" id="X1UPT2"/>
<comment type="caution">
    <text evidence="1">The sequence shown here is derived from an EMBL/GenBank/DDBJ whole genome shotgun (WGS) entry which is preliminary data.</text>
</comment>
<feature type="non-terminal residue" evidence="1">
    <location>
        <position position="38"/>
    </location>
</feature>
<accession>X1UPT2</accession>
<proteinExistence type="predicted"/>
<dbReference type="EMBL" id="BARW01018049">
    <property type="protein sequence ID" value="GAI94379.1"/>
    <property type="molecule type" value="Genomic_DNA"/>
</dbReference>
<evidence type="ECO:0000313" key="1">
    <source>
        <dbReference type="EMBL" id="GAI94379.1"/>
    </source>
</evidence>
<sequence>MTGSGTALDPYIISNVVDLQAMKDHLDSYYELANDIDA</sequence>
<name>X1UPT2_9ZZZZ</name>
<gene>
    <name evidence="1" type="ORF">S12H4_30992</name>
</gene>